<dbReference type="GO" id="GO:0016787">
    <property type="term" value="F:hydrolase activity"/>
    <property type="evidence" value="ECO:0007669"/>
    <property type="project" value="UniProtKB-KW"/>
</dbReference>
<dbReference type="EMBL" id="JACBZI010000001">
    <property type="protein sequence ID" value="NYI10616.1"/>
    <property type="molecule type" value="Genomic_DNA"/>
</dbReference>
<evidence type="ECO:0000313" key="1">
    <source>
        <dbReference type="EMBL" id="NYI10616.1"/>
    </source>
</evidence>
<name>A0A7Z0C502_9ACTN</name>
<dbReference type="Gene3D" id="3.60.20.10">
    <property type="entry name" value="Glutamine Phosphoribosylpyrophosphate, subunit 1, domain 1"/>
    <property type="match status" value="1"/>
</dbReference>
<gene>
    <name evidence="1" type="ORF">BKA05_002131</name>
</gene>
<comment type="caution">
    <text evidence="1">The sequence shown here is derived from an EMBL/GenBank/DDBJ whole genome shotgun (WGS) entry which is preliminary data.</text>
</comment>
<dbReference type="Proteomes" id="UP000537326">
    <property type="component" value="Unassembled WGS sequence"/>
</dbReference>
<proteinExistence type="predicted"/>
<dbReference type="InterPro" id="IPR029055">
    <property type="entry name" value="Ntn_hydrolases_N"/>
</dbReference>
<protein>
    <submittedName>
        <fullName evidence="1">Putative Ntn-hydrolase superfamily protein</fullName>
    </submittedName>
</protein>
<dbReference type="SUPFAM" id="SSF56235">
    <property type="entry name" value="N-terminal nucleophile aminohydrolases (Ntn hydrolases)"/>
    <property type="match status" value="1"/>
</dbReference>
<evidence type="ECO:0000313" key="2">
    <source>
        <dbReference type="Proteomes" id="UP000537326"/>
    </source>
</evidence>
<keyword evidence="2" id="KW-1185">Reference proteome</keyword>
<dbReference type="RefSeq" id="WP_179531426.1">
    <property type="nucleotide sequence ID" value="NZ_BAAAPP010000005.1"/>
</dbReference>
<dbReference type="AlphaFoldDB" id="A0A7Z0C502"/>
<dbReference type="PANTHER" id="PTHR39328:SF1">
    <property type="entry name" value="BLL2871 PROTEIN"/>
    <property type="match status" value="1"/>
</dbReference>
<sequence>MTFSIVARSAGPDPETASWGVAVASKFLAVGSAVPAAVAQVGAIATQAHANVAYKGLALAHLDEGATAEVALQRLLEEDEGRDHRQVGIVDVEGNAASHTGSACLDWAGSVTGDGYAIQGNILTGEEVVSAMEAAFLASDPEAPLAQRLLAALEAGDRAGGDSRGRQSAAVLVVREGAGYGGMDDIEVDLRVDDHATPVEELQRLLGLNDLYLTASTEEEKVPMTPELREELEGIARAAGHRDLEGWVGAENYEMRVAEDLSWVDRRILAIARGEEAAQ</sequence>
<reference evidence="1 2" key="1">
    <citation type="submission" date="2020-07" db="EMBL/GenBank/DDBJ databases">
        <title>Sequencing the genomes of 1000 actinobacteria strains.</title>
        <authorList>
            <person name="Klenk H.-P."/>
        </authorList>
    </citation>
    <scope>NUCLEOTIDE SEQUENCE [LARGE SCALE GENOMIC DNA]</scope>
    <source>
        <strain evidence="1 2">DSM 18248</strain>
    </source>
</reference>
<accession>A0A7Z0C502</accession>
<keyword evidence="1" id="KW-0378">Hydrolase</keyword>
<dbReference type="InterPro" id="IPR010430">
    <property type="entry name" value="DUF1028"/>
</dbReference>
<dbReference type="Pfam" id="PF06267">
    <property type="entry name" value="DUF1028"/>
    <property type="match status" value="1"/>
</dbReference>
<organism evidence="1 2">
    <name type="scientific">Nocardioides marinus</name>
    <dbReference type="NCBI Taxonomy" id="374514"/>
    <lineage>
        <taxon>Bacteria</taxon>
        <taxon>Bacillati</taxon>
        <taxon>Actinomycetota</taxon>
        <taxon>Actinomycetes</taxon>
        <taxon>Propionibacteriales</taxon>
        <taxon>Nocardioidaceae</taxon>
        <taxon>Nocardioides</taxon>
    </lineage>
</organism>
<dbReference type="PANTHER" id="PTHR39328">
    <property type="entry name" value="BLL2871 PROTEIN"/>
    <property type="match status" value="1"/>
</dbReference>